<reference evidence="2 3" key="1">
    <citation type="submission" date="2019-08" db="EMBL/GenBank/DDBJ databases">
        <authorList>
            <person name="Peeters C."/>
        </authorList>
    </citation>
    <scope>NUCLEOTIDE SEQUENCE [LARGE SCALE GENOMIC DNA]</scope>
    <source>
        <strain evidence="2 3">LMG 30175</strain>
    </source>
</reference>
<keyword evidence="1" id="KW-0812">Transmembrane</keyword>
<keyword evidence="1" id="KW-1133">Transmembrane helix</keyword>
<protein>
    <recommendedName>
        <fullName evidence="4">Transmembrane protein</fullName>
    </recommendedName>
</protein>
<gene>
    <name evidence="2" type="ORF">PTE30175_03916</name>
</gene>
<sequence>MSNLFDEYPALLVLPELLLAVVILAAVLVFRRKGGTKVRNRRPDRSD</sequence>
<accession>A0A5E4XPC4</accession>
<evidence type="ECO:0000313" key="3">
    <source>
        <dbReference type="Proteomes" id="UP000414233"/>
    </source>
</evidence>
<organism evidence="2 3">
    <name type="scientific">Pandoraea terrae</name>
    <dbReference type="NCBI Taxonomy" id="1537710"/>
    <lineage>
        <taxon>Bacteria</taxon>
        <taxon>Pseudomonadati</taxon>
        <taxon>Pseudomonadota</taxon>
        <taxon>Betaproteobacteria</taxon>
        <taxon>Burkholderiales</taxon>
        <taxon>Burkholderiaceae</taxon>
        <taxon>Pandoraea</taxon>
    </lineage>
</organism>
<dbReference type="EMBL" id="CABPRZ010000018">
    <property type="protein sequence ID" value="VVE38144.1"/>
    <property type="molecule type" value="Genomic_DNA"/>
</dbReference>
<keyword evidence="1" id="KW-0472">Membrane</keyword>
<keyword evidence="3" id="KW-1185">Reference proteome</keyword>
<evidence type="ECO:0000313" key="2">
    <source>
        <dbReference type="EMBL" id="VVE38144.1"/>
    </source>
</evidence>
<evidence type="ECO:0008006" key="4">
    <source>
        <dbReference type="Google" id="ProtNLM"/>
    </source>
</evidence>
<evidence type="ECO:0000256" key="1">
    <source>
        <dbReference type="SAM" id="Phobius"/>
    </source>
</evidence>
<name>A0A5E4XPC4_9BURK</name>
<dbReference type="AlphaFoldDB" id="A0A5E4XPC4"/>
<feature type="transmembrane region" description="Helical" evidence="1">
    <location>
        <begin position="12"/>
        <end position="30"/>
    </location>
</feature>
<proteinExistence type="predicted"/>
<dbReference type="RefSeq" id="WP_191629145.1">
    <property type="nucleotide sequence ID" value="NZ_CABPRZ010000018.1"/>
</dbReference>
<dbReference type="Proteomes" id="UP000414233">
    <property type="component" value="Unassembled WGS sequence"/>
</dbReference>